<feature type="disulfide bond" evidence="14">
    <location>
        <begin position="1075"/>
        <end position="1090"/>
    </location>
</feature>
<evidence type="ECO:0000313" key="20">
    <source>
        <dbReference type="Proteomes" id="UP000694569"/>
    </source>
</evidence>
<dbReference type="SUPFAM" id="SSF57424">
    <property type="entry name" value="LDL receptor-like module"/>
    <property type="match status" value="11"/>
</dbReference>
<keyword evidence="9 16" id="KW-0472">Membrane</keyword>
<dbReference type="Gene3D" id="2.10.25.10">
    <property type="entry name" value="Laminin"/>
    <property type="match status" value="4"/>
</dbReference>
<feature type="chain" id="PRO_5034479885" description="EGF-like domain-containing protein" evidence="17">
    <location>
        <begin position="27"/>
        <end position="2089"/>
    </location>
</feature>
<proteinExistence type="inferred from homology"/>
<dbReference type="InterPro" id="IPR000742">
    <property type="entry name" value="EGF"/>
</dbReference>
<feature type="transmembrane region" description="Helical" evidence="16">
    <location>
        <begin position="2001"/>
        <end position="2026"/>
    </location>
</feature>
<feature type="disulfide bond" evidence="14">
    <location>
        <begin position="954"/>
        <end position="969"/>
    </location>
</feature>
<evidence type="ECO:0000256" key="3">
    <source>
        <dbReference type="ARBA" id="ARBA00022536"/>
    </source>
</evidence>
<keyword evidence="8 16" id="KW-1133">Transmembrane helix</keyword>
<keyword evidence="10 13" id="KW-1015">Disulfide bond</keyword>
<feature type="disulfide bond" evidence="14">
    <location>
        <begin position="149"/>
        <end position="167"/>
    </location>
</feature>
<feature type="disulfide bond" evidence="14">
    <location>
        <begin position="74"/>
        <end position="92"/>
    </location>
</feature>
<feature type="repeat" description="LDL-receptor class B" evidence="15">
    <location>
        <begin position="1385"/>
        <end position="1428"/>
    </location>
</feature>
<keyword evidence="4" id="KW-0254">Endocytosis</keyword>
<evidence type="ECO:0000259" key="18">
    <source>
        <dbReference type="PROSITE" id="PS50026"/>
    </source>
</evidence>
<feature type="disulfide bond" evidence="14">
    <location>
        <begin position="1032"/>
        <end position="1047"/>
    </location>
</feature>
<dbReference type="GO" id="GO:0042562">
    <property type="term" value="F:hormone binding"/>
    <property type="evidence" value="ECO:0007669"/>
    <property type="project" value="TreeGrafter"/>
</dbReference>
<dbReference type="PANTHER" id="PTHR22722">
    <property type="entry name" value="LOW-DENSITY LIPOPROTEIN RECEPTOR-RELATED PROTEIN 2-RELATED"/>
    <property type="match status" value="1"/>
</dbReference>
<dbReference type="PROSITE" id="PS01186">
    <property type="entry name" value="EGF_2"/>
    <property type="match status" value="2"/>
</dbReference>
<comment type="caution">
    <text evidence="13">Lacks conserved residue(s) required for the propagation of feature annotation.</text>
</comment>
<feature type="domain" description="EGF-like" evidence="18">
    <location>
        <begin position="252"/>
        <end position="291"/>
    </location>
</feature>
<dbReference type="OrthoDB" id="8831087at2759"/>
<reference evidence="19" key="2">
    <citation type="submission" date="2025-09" db="UniProtKB">
        <authorList>
            <consortium name="Ensembl"/>
        </authorList>
    </citation>
    <scope>IDENTIFICATION</scope>
</reference>
<dbReference type="InterPro" id="IPR002172">
    <property type="entry name" value="LDrepeatLR_classA_rpt"/>
</dbReference>
<dbReference type="PROSITE" id="PS01187">
    <property type="entry name" value="EGF_CA"/>
    <property type="match status" value="2"/>
</dbReference>
<dbReference type="SUPFAM" id="SSF57184">
    <property type="entry name" value="Growth factor receptor domain"/>
    <property type="match status" value="2"/>
</dbReference>
<dbReference type="SMART" id="SM00179">
    <property type="entry name" value="EGF_CA"/>
    <property type="match status" value="2"/>
</dbReference>
<evidence type="ECO:0000256" key="6">
    <source>
        <dbReference type="ARBA" id="ARBA00022729"/>
    </source>
</evidence>
<keyword evidence="11" id="KW-0675">Receptor</keyword>
<feature type="disulfide bond" evidence="13">
    <location>
        <begin position="1213"/>
        <end position="1223"/>
    </location>
</feature>
<dbReference type="PROSITE" id="PS00022">
    <property type="entry name" value="EGF_1"/>
    <property type="match status" value="1"/>
</dbReference>
<dbReference type="PANTHER" id="PTHR22722:SF12">
    <property type="entry name" value="EGF-LIKE DOMAIN-CONTAINING PROTEIN"/>
    <property type="match status" value="1"/>
</dbReference>
<feature type="disulfide bond" evidence="14">
    <location>
        <begin position="122"/>
        <end position="137"/>
    </location>
</feature>
<dbReference type="Pfam" id="PF07645">
    <property type="entry name" value="EGF_CA"/>
    <property type="match status" value="1"/>
</dbReference>
<dbReference type="CDD" id="cd00054">
    <property type="entry name" value="EGF_CA"/>
    <property type="match status" value="2"/>
</dbReference>
<evidence type="ECO:0000256" key="4">
    <source>
        <dbReference type="ARBA" id="ARBA00022583"/>
    </source>
</evidence>
<feature type="disulfide bond" evidence="14">
    <location>
        <begin position="110"/>
        <end position="128"/>
    </location>
</feature>
<feature type="domain" description="EGF-like" evidence="18">
    <location>
        <begin position="1959"/>
        <end position="1995"/>
    </location>
</feature>
<dbReference type="GO" id="GO:0005509">
    <property type="term" value="F:calcium ion binding"/>
    <property type="evidence" value="ECO:0007669"/>
    <property type="project" value="InterPro"/>
</dbReference>
<feature type="disulfide bond" evidence="14">
    <location>
        <begin position="1013"/>
        <end position="1025"/>
    </location>
</feature>
<feature type="disulfide bond" evidence="14">
    <location>
        <begin position="1020"/>
        <end position="1038"/>
    </location>
</feature>
<dbReference type="SUPFAM" id="SSF63825">
    <property type="entry name" value="YWTD domain"/>
    <property type="match status" value="4"/>
</dbReference>
<dbReference type="Pfam" id="PF12662">
    <property type="entry name" value="cEGF"/>
    <property type="match status" value="1"/>
</dbReference>
<dbReference type="FunFam" id="4.10.400.10:FF:000065">
    <property type="entry name" value="Transmembrane protease serine 7"/>
    <property type="match status" value="1"/>
</dbReference>
<dbReference type="InterPro" id="IPR011042">
    <property type="entry name" value="6-blade_b-propeller_TolB-like"/>
</dbReference>
<dbReference type="CDD" id="cd00112">
    <property type="entry name" value="LDLa"/>
    <property type="match status" value="12"/>
</dbReference>
<reference evidence="19" key="1">
    <citation type="submission" date="2025-08" db="UniProtKB">
        <authorList>
            <consortium name="Ensembl"/>
        </authorList>
    </citation>
    <scope>IDENTIFICATION</scope>
</reference>
<accession>A0A8C5MAU5</accession>
<feature type="repeat" description="LDL-receptor class B" evidence="15">
    <location>
        <begin position="1656"/>
        <end position="1698"/>
    </location>
</feature>
<evidence type="ECO:0000313" key="19">
    <source>
        <dbReference type="Ensembl" id="ENSLLEP00000011180.1"/>
    </source>
</evidence>
<name>A0A8C5MAU5_9ANUR</name>
<keyword evidence="3 13" id="KW-0245">EGF-like domain</keyword>
<dbReference type="Proteomes" id="UP000694569">
    <property type="component" value="Unplaced"/>
</dbReference>
<feature type="disulfide bond" evidence="14">
    <location>
        <begin position="176"/>
        <end position="188"/>
    </location>
</feature>
<evidence type="ECO:0000256" key="16">
    <source>
        <dbReference type="SAM" id="Phobius"/>
    </source>
</evidence>
<protein>
    <recommendedName>
        <fullName evidence="18">EGF-like domain-containing protein</fullName>
    </recommendedName>
</protein>
<comment type="subcellular location">
    <subcellularLocation>
        <location evidence="1">Membrane</location>
        <topology evidence="1">Single-pass type I membrane protein</topology>
    </subcellularLocation>
</comment>
<evidence type="ECO:0000256" key="7">
    <source>
        <dbReference type="ARBA" id="ARBA00022737"/>
    </source>
</evidence>
<dbReference type="InterPro" id="IPR023415">
    <property type="entry name" value="LDLR_class-A_CS"/>
</dbReference>
<keyword evidence="12" id="KW-0325">Glycoprotein</keyword>
<feature type="domain" description="EGF-like" evidence="18">
    <location>
        <begin position="1209"/>
        <end position="1241"/>
    </location>
</feature>
<feature type="disulfide bond" evidence="14">
    <location>
        <begin position="161"/>
        <end position="176"/>
    </location>
</feature>
<evidence type="ECO:0000256" key="14">
    <source>
        <dbReference type="PROSITE-ProRule" id="PRU00124"/>
    </source>
</evidence>
<feature type="disulfide bond" evidence="13">
    <location>
        <begin position="1985"/>
        <end position="1994"/>
    </location>
</feature>
<dbReference type="SMART" id="SM00135">
    <property type="entry name" value="LY"/>
    <property type="match status" value="11"/>
</dbReference>
<dbReference type="InterPro" id="IPR000152">
    <property type="entry name" value="EGF-type_Asp/Asn_hydroxyl_site"/>
</dbReference>
<feature type="disulfide bond" evidence="14">
    <location>
        <begin position="1144"/>
        <end position="1162"/>
    </location>
</feature>
<evidence type="ECO:0000256" key="12">
    <source>
        <dbReference type="ARBA" id="ARBA00023180"/>
    </source>
</evidence>
<feature type="disulfide bond" evidence="14">
    <location>
        <begin position="1892"/>
        <end position="1907"/>
    </location>
</feature>
<organism evidence="19 20">
    <name type="scientific">Leptobrachium leishanense</name>
    <name type="common">Leishan spiny toad</name>
    <dbReference type="NCBI Taxonomy" id="445787"/>
    <lineage>
        <taxon>Eukaryota</taxon>
        <taxon>Metazoa</taxon>
        <taxon>Chordata</taxon>
        <taxon>Craniata</taxon>
        <taxon>Vertebrata</taxon>
        <taxon>Euteleostomi</taxon>
        <taxon>Amphibia</taxon>
        <taxon>Batrachia</taxon>
        <taxon>Anura</taxon>
        <taxon>Pelobatoidea</taxon>
        <taxon>Megophryidae</taxon>
        <taxon>Leptobrachium</taxon>
    </lineage>
</organism>
<evidence type="ECO:0000256" key="8">
    <source>
        <dbReference type="ARBA" id="ARBA00022989"/>
    </source>
</evidence>
<dbReference type="SUPFAM" id="SSF57196">
    <property type="entry name" value="EGF/Laminin"/>
    <property type="match status" value="2"/>
</dbReference>
<dbReference type="FunFam" id="2.10.25.10:FF:000009">
    <property type="entry name" value="Low-density lipoprotein receptor isoform 1"/>
    <property type="match status" value="2"/>
</dbReference>
<feature type="disulfide bond" evidence="14">
    <location>
        <begin position="1137"/>
        <end position="1149"/>
    </location>
</feature>
<feature type="repeat" description="LDL-receptor class B" evidence="15">
    <location>
        <begin position="420"/>
        <end position="465"/>
    </location>
</feature>
<dbReference type="GeneTree" id="ENSGT00940000162544"/>
<dbReference type="SMART" id="SM00192">
    <property type="entry name" value="LDLa"/>
    <property type="match status" value="13"/>
</dbReference>
<evidence type="ECO:0000256" key="1">
    <source>
        <dbReference type="ARBA" id="ARBA00004479"/>
    </source>
</evidence>
<evidence type="ECO:0000256" key="13">
    <source>
        <dbReference type="PROSITE-ProRule" id="PRU00076"/>
    </source>
</evidence>
<dbReference type="Pfam" id="PF00057">
    <property type="entry name" value="Ldl_recept_a"/>
    <property type="match status" value="11"/>
</dbReference>
<dbReference type="InterPro" id="IPR001881">
    <property type="entry name" value="EGF-like_Ca-bd_dom"/>
</dbReference>
<dbReference type="Gene3D" id="2.120.10.30">
    <property type="entry name" value="TolB, C-terminal domain"/>
    <property type="match status" value="4"/>
</dbReference>
<dbReference type="InterPro" id="IPR000033">
    <property type="entry name" value="LDLR_classB_rpt"/>
</dbReference>
<dbReference type="PROSITE" id="PS50068">
    <property type="entry name" value="LDLRA_2"/>
    <property type="match status" value="13"/>
</dbReference>
<evidence type="ECO:0000256" key="11">
    <source>
        <dbReference type="ARBA" id="ARBA00023170"/>
    </source>
</evidence>
<evidence type="ECO:0000256" key="5">
    <source>
        <dbReference type="ARBA" id="ARBA00022692"/>
    </source>
</evidence>
<dbReference type="Gene3D" id="4.10.400.10">
    <property type="entry name" value="Low-density Lipoprotein Receptor"/>
    <property type="match status" value="12"/>
</dbReference>
<dbReference type="Pfam" id="PF00058">
    <property type="entry name" value="Ldl_recept_b"/>
    <property type="match status" value="1"/>
</dbReference>
<comment type="similarity">
    <text evidence="2">Belongs to the LDLR family.</text>
</comment>
<dbReference type="PRINTS" id="PR00261">
    <property type="entry name" value="LDLRECEPTOR"/>
</dbReference>
<dbReference type="InterPro" id="IPR049883">
    <property type="entry name" value="NOTCH1_EGF-like"/>
</dbReference>
<dbReference type="InterPro" id="IPR018097">
    <property type="entry name" value="EGF_Ca-bd_CS"/>
</dbReference>
<evidence type="ECO:0000256" key="17">
    <source>
        <dbReference type="SAM" id="SignalP"/>
    </source>
</evidence>
<evidence type="ECO:0000256" key="2">
    <source>
        <dbReference type="ARBA" id="ARBA00009939"/>
    </source>
</evidence>
<dbReference type="FunFam" id="2.120.10.30:FF:000241">
    <property type="entry name" value="Low-density lipoprotein receptor-related protein 6"/>
    <property type="match status" value="1"/>
</dbReference>
<evidence type="ECO:0000256" key="9">
    <source>
        <dbReference type="ARBA" id="ARBA00023136"/>
    </source>
</evidence>
<feature type="disulfide bond" evidence="14">
    <location>
        <begin position="103"/>
        <end position="115"/>
    </location>
</feature>
<dbReference type="PROSITE" id="PS50026">
    <property type="entry name" value="EGF_3"/>
    <property type="match status" value="3"/>
</dbReference>
<dbReference type="InterPro" id="IPR026823">
    <property type="entry name" value="cEGF"/>
</dbReference>
<dbReference type="InterPro" id="IPR009030">
    <property type="entry name" value="Growth_fac_rcpt_cys_sf"/>
</dbReference>
<dbReference type="SMART" id="SM00181">
    <property type="entry name" value="EGF"/>
    <property type="match status" value="9"/>
</dbReference>
<dbReference type="GO" id="GO:0043235">
    <property type="term" value="C:receptor complex"/>
    <property type="evidence" value="ECO:0007669"/>
    <property type="project" value="TreeGrafter"/>
</dbReference>
<feature type="signal peptide" evidence="17">
    <location>
        <begin position="1"/>
        <end position="26"/>
    </location>
</feature>
<dbReference type="GO" id="GO:0006898">
    <property type="term" value="P:receptor-mediated endocytosis"/>
    <property type="evidence" value="ECO:0007669"/>
    <property type="project" value="TreeGrafter"/>
</dbReference>
<dbReference type="PROSITE" id="PS51120">
    <property type="entry name" value="LDLRB"/>
    <property type="match status" value="3"/>
</dbReference>
<keyword evidence="6 17" id="KW-0732">Signal</keyword>
<feature type="disulfide bond" evidence="14">
    <location>
        <begin position="1117"/>
        <end position="1132"/>
    </location>
</feature>
<dbReference type="PROSITE" id="PS00010">
    <property type="entry name" value="ASX_HYDROXYL"/>
    <property type="match status" value="2"/>
</dbReference>
<feature type="disulfide bond" evidence="14">
    <location>
        <begin position="914"/>
        <end position="929"/>
    </location>
</feature>
<keyword evidence="20" id="KW-1185">Reference proteome</keyword>
<feature type="disulfide bond" evidence="14">
    <location>
        <begin position="993"/>
        <end position="1008"/>
    </location>
</feature>
<feature type="disulfide bond" evidence="14">
    <location>
        <begin position="86"/>
        <end position="101"/>
    </location>
</feature>
<dbReference type="InterPro" id="IPR051221">
    <property type="entry name" value="LDLR-related"/>
</dbReference>
<dbReference type="PROSITE" id="PS01209">
    <property type="entry name" value="LDLRA_1"/>
    <property type="match status" value="5"/>
</dbReference>
<sequence length="2089" mass="232768">MGWTNLQLMLAILLSGVFLTTSFIDAYECGVTQTPCKEKCIPIPWLCDGELDCPDGSDEQCELPCNGEKHAWQCDDGKCIPATWKCDGNKDCVDGSDEMECACPGQKVQCPNSECIDEQEVCDGHKDCEDGSDEKDCLKRNCLDNQWMCKNKVCIMKSWTCDGKNNCGDSSDEEQCGSCDELMCDGSCINGTKICNEVQDCADGSDEGKACGSQCTNGNGGCTQLCNDMRWGVKCSCQKGWTLAKDGLTCVDIDECASVYSLCHQTCHNSVGSFTCGCIAGFGLQGPTACQVLDNATQILLATKGEITIVDARTGIHQKLCSLEGMATSIAYDLHRESYFWIDERKTLQMFVVGRKTSTSLYPDVGNVSSLSVEWSTGQLYWASRTSKTISVGRSDGRGYVTILEKNIVPDQLIVYPINRYMYWVNFGRNGNTTIQAAGMDGSDHHFVTFVPMEQPLGLTLDYITSRLYWISEYKESIETINTNGSGRFTFPDVLQDQAPIGLSLFEKWIFLADDKSLFSLSRDNLTEREVLYNTTLISAFTVLHELQQPGYQYPCSHGTCSHICLLSPVHKRSFKCACPAGMFLSPSGKCDNLKIMTGSGNEINLLEFGFKGTFQKRTPIVKMTEKTKFLDFDWKRNLIYWTDTSGQLKRSIGASGVVEIVPIGNPACLLKVDVPTGNIYWLSCEKNTIYVTKYSGIGTKAIYTSKASIRDLFLNWENLFLYLLEDDILKKMDFTGGDVQVVLLTSKGFTEMALDLKSHGVVWRSTDSSLHTYSYNKVKLYPLAENFTSVLMDAYEPYIVSYSDPLIEIWDRKEIELITAVQQANVSKLVIVKSSNVKGSSVCSIEGWDCTLKEICVNVKGVPNCLCPDNETCSSGERAELDVIAPSRATLYCPRTFSPCRDGKECVSLEYVCDGEQDCMDGSDEEDCKSFCTNPGIFQCADGKRCIQEERLCDGIPNCPDSSDEANCWKPSETCAMRCDQNTRCITQSWICDGNYDCLDGNDERECGHIECKTGSFRCNSGQCIPYIMRCDGDNDCFDRSDEQNCTIPRPLPCRASEFKCNGSGECILKDWRCDGSKDCKDGSDEKDCIPETTVCGKMQWSCQSGNQCIPTFWRCDGSKDCKDESDEYGCDQNTCHSGMFKCKNMDCVSMKVLCDGKPDCLDGSDESGKCGIQCGTDCSLTCYVSPDGPVCACEKGYRKDTTNKCVDINECKEYDPCSQSCMNEIGTYRCVCHPGYMLEPDGYQCKVTGKEPVLLIAIEFELLLFKLRTLDEEILTTSDKNLMIISVDYDVLEQRIFWMDLNAESIKWITMGSKDKGTLVKGIKSDCIAVDWIGRNLYWTDGSAGQINAVSLNTSWRGYPEHTVVIDEDLDQPRSIVLHATNGMMLWSEIGQHPQIEEAGMDGSRRKVLITEQLGWPTGLALDMLSWRIYWSDDKFHCIGSATRLGKDIKLIQLESIQSPFSLTVFEDQVYWSEISSRTVQKIDKKTGKKYYLLLKRHGQPYGLKVMHEVLQPRKPNPCLEKCSHLCLIGPDFQGSCRCPVGLVLASDKLNCISFKDSSFLLIALPTSVSQLYLQKLQYSSKGGVMKTKLVTFSDVTRLSSIDYVIQDVLLFFTVEDGGYIAKFKVRESGLKDWKKVLQIEDSGVSIAVDWITSNVFWIEKSKPQVKVASSDGLYKTVLIDDGLSNPLCLAIHPITGVMCFSDAGSEKLKSSKIECSSMDGSRRRVLWKKNKMAVGLTFANSGSQLFWADRVLETIESIKLDGSNYKVLRDGLKGMNLFTTSEDILFWTTSTNGSVIWYSKTEQGFVEMEQTVEDLKVYNRLEQKGSNGCSVNNGGCTQICVPNPEGRTCKCSTDQHLLNETFCSEQKRCPDGTQMCKDKLKCVLIAEICNHRDDCLDGSDEKSCVFLDEPKTTSRTIVQNPNRNVHLLTRTPVKVLATSPDVYSGVLPTEIGKKMESRPCNDETCNMRGKCVVENDIVKCQCKTGYTGLFCDKELRPLAIPLTLGSLAVLIVIMSAAGVFLYISRQKALHRTYSYASTRSLTQKSDKVPMQTVENAESSETFLNEAFESEGFSVEKELAMPLQENM</sequence>
<evidence type="ECO:0000256" key="15">
    <source>
        <dbReference type="PROSITE-ProRule" id="PRU00461"/>
    </source>
</evidence>
<dbReference type="InterPro" id="IPR036055">
    <property type="entry name" value="LDL_receptor-like_sf"/>
</dbReference>
<keyword evidence="5 16" id="KW-0812">Transmembrane</keyword>
<dbReference type="GO" id="GO:0016324">
    <property type="term" value="C:apical plasma membrane"/>
    <property type="evidence" value="ECO:0007669"/>
    <property type="project" value="TreeGrafter"/>
</dbReference>
<evidence type="ECO:0000256" key="10">
    <source>
        <dbReference type="ARBA" id="ARBA00023157"/>
    </source>
</evidence>
<feature type="disulfide bond" evidence="14">
    <location>
        <begin position="142"/>
        <end position="154"/>
    </location>
</feature>
<dbReference type="Ensembl" id="ENSLLET00000011634.1">
    <property type="protein sequence ID" value="ENSLLEP00000011180.1"/>
    <property type="gene ID" value="ENSLLEG00000007120.1"/>
</dbReference>
<keyword evidence="7" id="KW-0677">Repeat</keyword>